<sequence>MEFTIEDILDIENILEIENNGRQFICLSNGTIVKNIDGILYYSQMIEFIGKKVDNAIHLKRTKKDIIWGKVPLTMFWIKSKYKRRIDSPYIQDKV</sequence>
<gene>
    <name evidence="1" type="ORF">CGS26_20255</name>
</gene>
<reference evidence="1" key="1">
    <citation type="submission" date="2017-07" db="EMBL/GenBank/DDBJ databases">
        <title>Genome sequencing of BoNT-producing clostridia.</title>
        <authorList>
            <person name="Williamson C."/>
        </authorList>
    </citation>
    <scope>NUCLEOTIDE SEQUENCE</scope>
    <source>
        <strain evidence="1">AM553</strain>
        <plasmid evidence="1">unnamed1</plasmid>
    </source>
</reference>
<dbReference type="Proteomes" id="UP000962161">
    <property type="component" value="Plasmid unnamed1"/>
</dbReference>
<dbReference type="AlphaFoldDB" id="A0AAE6I9S5"/>
<accession>A0AAE6I9S5</accession>
<name>A0AAE6I9S5_CLOSG</name>
<evidence type="ECO:0000313" key="1">
    <source>
        <dbReference type="EMBL" id="QDY34632.1"/>
    </source>
</evidence>
<geneLocation type="plasmid" evidence="1 2">
    <name>unnamed1</name>
</geneLocation>
<proteinExistence type="predicted"/>
<evidence type="ECO:0000313" key="2">
    <source>
        <dbReference type="Proteomes" id="UP000962161"/>
    </source>
</evidence>
<keyword evidence="1" id="KW-0614">Plasmid</keyword>
<dbReference type="RefSeq" id="WP_045905694.1">
    <property type="nucleotide sequence ID" value="NZ_CP022406.1"/>
</dbReference>
<organism evidence="1 2">
    <name type="scientific">Clostridium sporogenes</name>
    <dbReference type="NCBI Taxonomy" id="1509"/>
    <lineage>
        <taxon>Bacteria</taxon>
        <taxon>Bacillati</taxon>
        <taxon>Bacillota</taxon>
        <taxon>Clostridia</taxon>
        <taxon>Eubacteriales</taxon>
        <taxon>Clostridiaceae</taxon>
        <taxon>Clostridium</taxon>
    </lineage>
</organism>
<dbReference type="EMBL" id="CP022406">
    <property type="protein sequence ID" value="QDY34632.1"/>
    <property type="molecule type" value="Genomic_DNA"/>
</dbReference>
<protein>
    <submittedName>
        <fullName evidence="1">Uncharacterized protein</fullName>
    </submittedName>
</protein>